<keyword evidence="1" id="KW-1133">Transmembrane helix</keyword>
<sequence>MDLNMFPNNTTPYDSNKLRTDKVEFLVLVMSNTIYMFFIMRSLACLKSTKDKKFLFLVIASTCAFINNTNDIYYRISAPFFFKNACVTTFILFFKISGLANWIPISFYQIVRLYQITINYYKKSYHRGIILVSVILSSLYSIAYLCNLSQFSGTYVKFRGCVVNNTNRFSHYVEITDILDSSFSLIVVIFTLFISLKNLKQYKLRHHRIKAVLDETNSNKPGGDIYWDGLSVIVFYCTYRLLNIKPRLNEKLENNQFNPISINNHRKLSLKEENNMYSKSKSNSQVSVKMYNRNSKGELEFPSFVKKKDIININSNNYRYNNIFGQFSKNNEDLKMNQDIINNGSTDNIIKNVNFNINNNGISSFNCTSSSCYHDVGTSSYNARYSNSYNLKNSNSFNDKYMMSSYSILKFHNNNNNYNNNNINEDNINYEKH</sequence>
<protein>
    <submittedName>
        <fullName evidence="2">Uncharacterized protein</fullName>
    </submittedName>
</protein>
<organism evidence="2 3">
    <name type="scientific">Neocallimastix californiae</name>
    <dbReference type="NCBI Taxonomy" id="1754190"/>
    <lineage>
        <taxon>Eukaryota</taxon>
        <taxon>Fungi</taxon>
        <taxon>Fungi incertae sedis</taxon>
        <taxon>Chytridiomycota</taxon>
        <taxon>Chytridiomycota incertae sedis</taxon>
        <taxon>Neocallimastigomycetes</taxon>
        <taxon>Neocallimastigales</taxon>
        <taxon>Neocallimastigaceae</taxon>
        <taxon>Neocallimastix</taxon>
    </lineage>
</organism>
<comment type="caution">
    <text evidence="2">The sequence shown here is derived from an EMBL/GenBank/DDBJ whole genome shotgun (WGS) entry which is preliminary data.</text>
</comment>
<proteinExistence type="predicted"/>
<gene>
    <name evidence="2" type="ORF">LY90DRAFT_677788</name>
</gene>
<dbReference type="OrthoDB" id="2154481at2759"/>
<keyword evidence="3" id="KW-1185">Reference proteome</keyword>
<keyword evidence="1" id="KW-0812">Transmembrane</keyword>
<dbReference type="Proteomes" id="UP000193920">
    <property type="component" value="Unassembled WGS sequence"/>
</dbReference>
<accession>A0A1Y1ZPK5</accession>
<feature type="transmembrane region" description="Helical" evidence="1">
    <location>
        <begin position="55"/>
        <end position="74"/>
    </location>
</feature>
<feature type="transmembrane region" description="Helical" evidence="1">
    <location>
        <begin position="178"/>
        <end position="196"/>
    </location>
</feature>
<feature type="transmembrane region" description="Helical" evidence="1">
    <location>
        <begin position="124"/>
        <end position="145"/>
    </location>
</feature>
<evidence type="ECO:0000313" key="2">
    <source>
        <dbReference type="EMBL" id="ORY12172.1"/>
    </source>
</evidence>
<feature type="transmembrane region" description="Helical" evidence="1">
    <location>
        <begin position="80"/>
        <end position="103"/>
    </location>
</feature>
<evidence type="ECO:0000313" key="3">
    <source>
        <dbReference type="Proteomes" id="UP000193920"/>
    </source>
</evidence>
<dbReference type="AlphaFoldDB" id="A0A1Y1ZPK5"/>
<keyword evidence="1" id="KW-0472">Membrane</keyword>
<name>A0A1Y1ZPK5_9FUNG</name>
<dbReference type="EMBL" id="MCOG01000374">
    <property type="protein sequence ID" value="ORY12172.1"/>
    <property type="molecule type" value="Genomic_DNA"/>
</dbReference>
<feature type="transmembrane region" description="Helical" evidence="1">
    <location>
        <begin position="25"/>
        <end position="43"/>
    </location>
</feature>
<reference evidence="2 3" key="1">
    <citation type="submission" date="2016-08" db="EMBL/GenBank/DDBJ databases">
        <title>A Parts List for Fungal Cellulosomes Revealed by Comparative Genomics.</title>
        <authorList>
            <consortium name="DOE Joint Genome Institute"/>
            <person name="Haitjema C.H."/>
            <person name="Gilmore S.P."/>
            <person name="Henske J.K."/>
            <person name="Solomon K.V."/>
            <person name="De Groot R."/>
            <person name="Kuo A."/>
            <person name="Mondo S.J."/>
            <person name="Salamov A.A."/>
            <person name="Labutti K."/>
            <person name="Zhao Z."/>
            <person name="Chiniquy J."/>
            <person name="Barry K."/>
            <person name="Brewer H.M."/>
            <person name="Purvine S.O."/>
            <person name="Wright A.T."/>
            <person name="Boxma B."/>
            <person name="Van Alen T."/>
            <person name="Hackstein J.H."/>
            <person name="Baker S.E."/>
            <person name="Grigoriev I.V."/>
            <person name="O'Malley M.A."/>
        </authorList>
    </citation>
    <scope>NUCLEOTIDE SEQUENCE [LARGE SCALE GENOMIC DNA]</scope>
    <source>
        <strain evidence="2 3">G1</strain>
    </source>
</reference>
<evidence type="ECO:0000256" key="1">
    <source>
        <dbReference type="SAM" id="Phobius"/>
    </source>
</evidence>